<evidence type="ECO:0000313" key="2">
    <source>
        <dbReference type="EMBL" id="TPX10301.1"/>
    </source>
</evidence>
<reference evidence="2 3" key="1">
    <citation type="submission" date="2019-06" db="EMBL/GenBank/DDBJ databases">
        <title>Draft genome sequence of the filamentous fungus Phialemoniopsis curvata isolated from diesel fuel.</title>
        <authorList>
            <person name="Varaljay V.A."/>
            <person name="Lyon W.J."/>
            <person name="Crouch A.L."/>
            <person name="Drake C.E."/>
            <person name="Hollomon J.M."/>
            <person name="Nadeau L.J."/>
            <person name="Nunn H.S."/>
            <person name="Stevenson B.S."/>
            <person name="Bojanowski C.L."/>
            <person name="Crookes-Goodson W.J."/>
        </authorList>
    </citation>
    <scope>NUCLEOTIDE SEQUENCE [LARGE SCALE GENOMIC DNA]</scope>
    <source>
        <strain evidence="2 3">D216</strain>
    </source>
</reference>
<evidence type="ECO:0008006" key="4">
    <source>
        <dbReference type="Google" id="ProtNLM"/>
    </source>
</evidence>
<dbReference type="Proteomes" id="UP000319257">
    <property type="component" value="Unassembled WGS sequence"/>
</dbReference>
<dbReference type="SUPFAM" id="SSF51161">
    <property type="entry name" value="Trimeric LpxA-like enzymes"/>
    <property type="match status" value="1"/>
</dbReference>
<dbReference type="InterPro" id="IPR011004">
    <property type="entry name" value="Trimer_LpxA-like_sf"/>
</dbReference>
<feature type="region of interest" description="Disordered" evidence="1">
    <location>
        <begin position="216"/>
        <end position="237"/>
    </location>
</feature>
<dbReference type="AlphaFoldDB" id="A0A507AZM2"/>
<gene>
    <name evidence="2" type="ORF">E0L32_008706</name>
</gene>
<dbReference type="InterPro" id="IPR051159">
    <property type="entry name" value="Hexapeptide_acetyltransf"/>
</dbReference>
<dbReference type="EMBL" id="SKBQ01000059">
    <property type="protein sequence ID" value="TPX10301.1"/>
    <property type="molecule type" value="Genomic_DNA"/>
</dbReference>
<accession>A0A507AZM2</accession>
<sequence length="237" mass="25818">MNANAYFAGNNSFRVARDRCIAACLTYNDKAEKVSPRERGALWLQSVNRYPHPKSAPILGATDFANHSYISSSRTNTSTDLPSCRIVSPNEAPKTLTTAEQMFNDPSLKPQVPFVKVPVFMDYGLRVHIGGSTFINRGFKVLDSPVADVTIGEGCLFGPDVTIISVSHPLRAEDRAEAKTGRPASYGKPVQVGDDVWVGTRVIILQVSSSSHVVPDERELSSALTRTGPVSQLDQDR</sequence>
<organism evidence="2 3">
    <name type="scientific">Thyridium curvatum</name>
    <dbReference type="NCBI Taxonomy" id="1093900"/>
    <lineage>
        <taxon>Eukaryota</taxon>
        <taxon>Fungi</taxon>
        <taxon>Dikarya</taxon>
        <taxon>Ascomycota</taxon>
        <taxon>Pezizomycotina</taxon>
        <taxon>Sordariomycetes</taxon>
        <taxon>Sordariomycetidae</taxon>
        <taxon>Thyridiales</taxon>
        <taxon>Thyridiaceae</taxon>
        <taxon>Thyridium</taxon>
    </lineage>
</organism>
<name>A0A507AZM2_9PEZI</name>
<dbReference type="PANTHER" id="PTHR23416:SF54">
    <property type="entry name" value="ACETYLTRANSFERASE, CYSE_LACA_LPXA_NODL FAMILY (AFU_ORTHOLOGUE AFUA_2G08430)-RELATED"/>
    <property type="match status" value="1"/>
</dbReference>
<dbReference type="GO" id="GO:0008374">
    <property type="term" value="F:O-acyltransferase activity"/>
    <property type="evidence" value="ECO:0007669"/>
    <property type="project" value="TreeGrafter"/>
</dbReference>
<dbReference type="Gene3D" id="2.160.10.10">
    <property type="entry name" value="Hexapeptide repeat proteins"/>
    <property type="match status" value="1"/>
</dbReference>
<dbReference type="OrthoDB" id="25818at2759"/>
<evidence type="ECO:0000313" key="3">
    <source>
        <dbReference type="Proteomes" id="UP000319257"/>
    </source>
</evidence>
<evidence type="ECO:0000256" key="1">
    <source>
        <dbReference type="SAM" id="MobiDB-lite"/>
    </source>
</evidence>
<protein>
    <recommendedName>
        <fullName evidence="4">Mannose-1-phosphate guanylyltransferase</fullName>
    </recommendedName>
</protein>
<dbReference type="RefSeq" id="XP_030992012.1">
    <property type="nucleotide sequence ID" value="XM_031143590.1"/>
</dbReference>
<proteinExistence type="predicted"/>
<dbReference type="STRING" id="1093900.A0A507AZM2"/>
<feature type="compositionally biased region" description="Polar residues" evidence="1">
    <location>
        <begin position="222"/>
        <end position="237"/>
    </location>
</feature>
<keyword evidence="3" id="KW-1185">Reference proteome</keyword>
<dbReference type="PANTHER" id="PTHR23416">
    <property type="entry name" value="SIALIC ACID SYNTHASE-RELATED"/>
    <property type="match status" value="1"/>
</dbReference>
<comment type="caution">
    <text evidence="2">The sequence shown here is derived from an EMBL/GenBank/DDBJ whole genome shotgun (WGS) entry which is preliminary data.</text>
</comment>
<dbReference type="InParanoid" id="A0A507AZM2"/>
<dbReference type="GeneID" id="41976153"/>